<dbReference type="VEuPathDB" id="FungiDB:A1O9_07061"/>
<sequence length="145" mass="15536">MSLRVVARDAQDDFMPPSSDAEAFASSEAFEAIDAALSSSESERKAAVDQGKAVFAFKLKNDQGQEEAWHIDLKETGKVGRGEAPTGKKADVTLSLSDENFGKLVTGKTKAQSLFMSGKLKIKGNIMKATKMEPILAKAKAQAKL</sequence>
<accession>A0A072PAI2</accession>
<dbReference type="Pfam" id="PF02036">
    <property type="entry name" value="SCP2"/>
    <property type="match status" value="1"/>
</dbReference>
<dbReference type="STRING" id="1182545.A0A072PAI2"/>
<dbReference type="InterPro" id="IPR036527">
    <property type="entry name" value="SCP2_sterol-bd_dom_sf"/>
</dbReference>
<reference evidence="3 4" key="1">
    <citation type="submission" date="2013-03" db="EMBL/GenBank/DDBJ databases">
        <title>The Genome Sequence of Exophiala aquamarina CBS 119918.</title>
        <authorList>
            <consortium name="The Broad Institute Genomics Platform"/>
            <person name="Cuomo C."/>
            <person name="de Hoog S."/>
            <person name="Gorbushina A."/>
            <person name="Walker B."/>
            <person name="Young S.K."/>
            <person name="Zeng Q."/>
            <person name="Gargeya S."/>
            <person name="Fitzgerald M."/>
            <person name="Haas B."/>
            <person name="Abouelleil A."/>
            <person name="Allen A.W."/>
            <person name="Alvarado L."/>
            <person name="Arachchi H.M."/>
            <person name="Berlin A.M."/>
            <person name="Chapman S.B."/>
            <person name="Gainer-Dewar J."/>
            <person name="Goldberg J."/>
            <person name="Griggs A."/>
            <person name="Gujja S."/>
            <person name="Hansen M."/>
            <person name="Howarth C."/>
            <person name="Imamovic A."/>
            <person name="Ireland A."/>
            <person name="Larimer J."/>
            <person name="McCowan C."/>
            <person name="Murphy C."/>
            <person name="Pearson M."/>
            <person name="Poon T.W."/>
            <person name="Priest M."/>
            <person name="Roberts A."/>
            <person name="Saif S."/>
            <person name="Shea T."/>
            <person name="Sisk P."/>
            <person name="Sykes S."/>
            <person name="Wortman J."/>
            <person name="Nusbaum C."/>
            <person name="Birren B."/>
        </authorList>
    </citation>
    <scope>NUCLEOTIDE SEQUENCE [LARGE SCALE GENOMIC DNA]</scope>
    <source>
        <strain evidence="3 4">CBS 119918</strain>
    </source>
</reference>
<dbReference type="HOGENOM" id="CLU_105945_0_2_1"/>
<dbReference type="RefSeq" id="XP_013259461.1">
    <property type="nucleotide sequence ID" value="XM_013404007.1"/>
</dbReference>
<dbReference type="AlphaFoldDB" id="A0A072PAI2"/>
<gene>
    <name evidence="3" type="ORF">A1O9_07061</name>
</gene>
<dbReference type="Gene3D" id="3.30.1050.10">
    <property type="entry name" value="SCP2 sterol-binding domain"/>
    <property type="match status" value="1"/>
</dbReference>
<dbReference type="InterPro" id="IPR003033">
    <property type="entry name" value="SCP2_sterol-bd_dom"/>
</dbReference>
<dbReference type="OrthoDB" id="10265837at2759"/>
<dbReference type="SUPFAM" id="SSF55718">
    <property type="entry name" value="SCP-like"/>
    <property type="match status" value="1"/>
</dbReference>
<proteinExistence type="predicted"/>
<organism evidence="3 4">
    <name type="scientific">Exophiala aquamarina CBS 119918</name>
    <dbReference type="NCBI Taxonomy" id="1182545"/>
    <lineage>
        <taxon>Eukaryota</taxon>
        <taxon>Fungi</taxon>
        <taxon>Dikarya</taxon>
        <taxon>Ascomycota</taxon>
        <taxon>Pezizomycotina</taxon>
        <taxon>Eurotiomycetes</taxon>
        <taxon>Chaetothyriomycetidae</taxon>
        <taxon>Chaetothyriales</taxon>
        <taxon>Herpotrichiellaceae</taxon>
        <taxon>Exophiala</taxon>
    </lineage>
</organism>
<comment type="caution">
    <text evidence="3">The sequence shown here is derived from an EMBL/GenBank/DDBJ whole genome shotgun (WGS) entry which is preliminary data.</text>
</comment>
<dbReference type="PANTHER" id="PTHR10094">
    <property type="entry name" value="STEROL CARRIER PROTEIN 2 SCP-2 FAMILY PROTEIN"/>
    <property type="match status" value="1"/>
</dbReference>
<dbReference type="PANTHER" id="PTHR10094:SF25">
    <property type="entry name" value="SCP2 STEROL-BINDING DOMAIN-CONTAINING PROTEIN 1"/>
    <property type="match status" value="1"/>
</dbReference>
<protein>
    <recommendedName>
        <fullName evidence="2">SCP2 domain-containing protein</fullName>
    </recommendedName>
</protein>
<evidence type="ECO:0000256" key="1">
    <source>
        <dbReference type="SAM" id="MobiDB-lite"/>
    </source>
</evidence>
<dbReference type="GeneID" id="25281975"/>
<name>A0A072PAI2_9EURO</name>
<feature type="region of interest" description="Disordered" evidence="1">
    <location>
        <begin position="1"/>
        <end position="20"/>
    </location>
</feature>
<dbReference type="GO" id="GO:0005829">
    <property type="term" value="C:cytosol"/>
    <property type="evidence" value="ECO:0007669"/>
    <property type="project" value="TreeGrafter"/>
</dbReference>
<feature type="compositionally biased region" description="Basic and acidic residues" evidence="1">
    <location>
        <begin position="1"/>
        <end position="11"/>
    </location>
</feature>
<dbReference type="Proteomes" id="UP000027920">
    <property type="component" value="Unassembled WGS sequence"/>
</dbReference>
<evidence type="ECO:0000313" key="3">
    <source>
        <dbReference type="EMBL" id="KEF56871.1"/>
    </source>
</evidence>
<evidence type="ECO:0000259" key="2">
    <source>
        <dbReference type="Pfam" id="PF02036"/>
    </source>
</evidence>
<feature type="domain" description="SCP2" evidence="2">
    <location>
        <begin position="37"/>
        <end position="136"/>
    </location>
</feature>
<keyword evidence="4" id="KW-1185">Reference proteome</keyword>
<dbReference type="EMBL" id="AMGV01000005">
    <property type="protein sequence ID" value="KEF56871.1"/>
    <property type="molecule type" value="Genomic_DNA"/>
</dbReference>
<dbReference type="FunFam" id="3.30.1050.10:FF:000001">
    <property type="entry name" value="Putative Non-specific lipid-transfer protein"/>
    <property type="match status" value="1"/>
</dbReference>
<evidence type="ECO:0000313" key="4">
    <source>
        <dbReference type="Proteomes" id="UP000027920"/>
    </source>
</evidence>